<gene>
    <name evidence="2" type="ORF">HNQ92_000217</name>
</gene>
<name>A0A840TDC4_9BACT</name>
<feature type="transmembrane region" description="Helical" evidence="1">
    <location>
        <begin position="66"/>
        <end position="85"/>
    </location>
</feature>
<feature type="transmembrane region" description="Helical" evidence="1">
    <location>
        <begin position="37"/>
        <end position="60"/>
    </location>
</feature>
<evidence type="ECO:0000313" key="3">
    <source>
        <dbReference type="Proteomes" id="UP000557307"/>
    </source>
</evidence>
<accession>A0A840TDC4</accession>
<feature type="transmembrane region" description="Helical" evidence="1">
    <location>
        <begin position="6"/>
        <end position="25"/>
    </location>
</feature>
<comment type="caution">
    <text evidence="2">The sequence shown here is derived from an EMBL/GenBank/DDBJ whole genome shotgun (WGS) entry which is preliminary data.</text>
</comment>
<keyword evidence="1" id="KW-1133">Transmembrane helix</keyword>
<evidence type="ECO:0000313" key="2">
    <source>
        <dbReference type="EMBL" id="MBB5282096.1"/>
    </source>
</evidence>
<proteinExistence type="predicted"/>
<dbReference type="RefSeq" id="WP_184169622.1">
    <property type="nucleotide sequence ID" value="NZ_JACHGF010000001.1"/>
</dbReference>
<dbReference type="InterPro" id="IPR021516">
    <property type="entry name" value="DUF3179"/>
</dbReference>
<organism evidence="2 3">
    <name type="scientific">Rhabdobacter roseus</name>
    <dbReference type="NCBI Taxonomy" id="1655419"/>
    <lineage>
        <taxon>Bacteria</taxon>
        <taxon>Pseudomonadati</taxon>
        <taxon>Bacteroidota</taxon>
        <taxon>Cytophagia</taxon>
        <taxon>Cytophagales</taxon>
        <taxon>Cytophagaceae</taxon>
        <taxon>Rhabdobacter</taxon>
    </lineage>
</organism>
<dbReference type="AlphaFoldDB" id="A0A840TDC4"/>
<keyword evidence="1" id="KW-0472">Membrane</keyword>
<evidence type="ECO:0000256" key="1">
    <source>
        <dbReference type="SAM" id="Phobius"/>
    </source>
</evidence>
<reference evidence="2 3" key="1">
    <citation type="submission" date="2020-08" db="EMBL/GenBank/DDBJ databases">
        <title>Genomic Encyclopedia of Type Strains, Phase IV (KMG-IV): sequencing the most valuable type-strain genomes for metagenomic binning, comparative biology and taxonomic classification.</title>
        <authorList>
            <person name="Goeker M."/>
        </authorList>
    </citation>
    <scope>NUCLEOTIDE SEQUENCE [LARGE SCALE GENOMIC DNA]</scope>
    <source>
        <strain evidence="2 3">DSM 105074</strain>
    </source>
</reference>
<dbReference type="EMBL" id="JACHGF010000001">
    <property type="protein sequence ID" value="MBB5282096.1"/>
    <property type="molecule type" value="Genomic_DNA"/>
</dbReference>
<sequence length="382" mass="43192">MKYLFYLGIGVLILFEIANVYFIMPMPGSQRMRSIDVAYFLYTWRWVFRGVALLLIVVGLRSAYRAARWGVVGGVVAALAVAYAFNFRMAADVMFYQPHELSMLPASQSVVEPEKLVLGVAIDGQAKAYPIQYIGYHHQVVDSLAGKPIIVTYCTVCRTGRIFEPRVNGQPETFRLVGMDHFNAMFEDATTRSWWRQVNGEAIAGTLKGQQLPEVPSQQMTLRQWLALYPHSQVMQPDSAFGDIYKKMEPYETGGGSSALTKRDSTSWQEKSWVVGVQEGTLSKAYDWNELVEARSINDQLGSKAVAVVLAADNQSFFAFIRPDRTQPLSIQNDTLWYQNQPYSLLGAPLRGGAAPLQPLRAYQEFWHSWRTFHPTTEVYKN</sequence>
<keyword evidence="1" id="KW-0812">Transmembrane</keyword>
<evidence type="ECO:0008006" key="4">
    <source>
        <dbReference type="Google" id="ProtNLM"/>
    </source>
</evidence>
<protein>
    <recommendedName>
        <fullName evidence="4">DUF3179 domain-containing protein</fullName>
    </recommendedName>
</protein>
<keyword evidence="3" id="KW-1185">Reference proteome</keyword>
<dbReference type="Proteomes" id="UP000557307">
    <property type="component" value="Unassembled WGS sequence"/>
</dbReference>
<dbReference type="Pfam" id="PF11376">
    <property type="entry name" value="DUF3179"/>
    <property type="match status" value="1"/>
</dbReference>